<dbReference type="Gene3D" id="3.40.50.300">
    <property type="entry name" value="P-loop containing nucleotide triphosphate hydrolases"/>
    <property type="match status" value="1"/>
</dbReference>
<proteinExistence type="predicted"/>
<organism evidence="1">
    <name type="scientific">marine metagenome</name>
    <dbReference type="NCBI Taxonomy" id="408172"/>
    <lineage>
        <taxon>unclassified sequences</taxon>
        <taxon>metagenomes</taxon>
        <taxon>ecological metagenomes</taxon>
    </lineage>
</organism>
<dbReference type="GO" id="GO:0009360">
    <property type="term" value="C:DNA polymerase III complex"/>
    <property type="evidence" value="ECO:0007669"/>
    <property type="project" value="TreeGrafter"/>
</dbReference>
<protein>
    <recommendedName>
        <fullName evidence="2">AAA+ ATPase domain-containing protein</fullName>
    </recommendedName>
</protein>
<dbReference type="PANTHER" id="PTHR11669">
    <property type="entry name" value="REPLICATION FACTOR C / DNA POLYMERASE III GAMMA-TAU SUBUNIT"/>
    <property type="match status" value="1"/>
</dbReference>
<dbReference type="GO" id="GO:0006261">
    <property type="term" value="P:DNA-templated DNA replication"/>
    <property type="evidence" value="ECO:0007669"/>
    <property type="project" value="TreeGrafter"/>
</dbReference>
<name>A0A381NSI5_9ZZZZ</name>
<dbReference type="EMBL" id="UINC01000553">
    <property type="protein sequence ID" value="SUZ57279.1"/>
    <property type="molecule type" value="Genomic_DNA"/>
</dbReference>
<evidence type="ECO:0000313" key="1">
    <source>
        <dbReference type="EMBL" id="SUZ57279.1"/>
    </source>
</evidence>
<dbReference type="AlphaFoldDB" id="A0A381NSI5"/>
<dbReference type="InterPro" id="IPR027417">
    <property type="entry name" value="P-loop_NTPase"/>
</dbReference>
<dbReference type="SUPFAM" id="SSF52540">
    <property type="entry name" value="P-loop containing nucleoside triphosphate hydrolases"/>
    <property type="match status" value="1"/>
</dbReference>
<reference evidence="1" key="1">
    <citation type="submission" date="2018-05" db="EMBL/GenBank/DDBJ databases">
        <authorList>
            <person name="Lanie J.A."/>
            <person name="Ng W.-L."/>
            <person name="Kazmierczak K.M."/>
            <person name="Andrzejewski T.M."/>
            <person name="Davidsen T.M."/>
            <person name="Wayne K.J."/>
            <person name="Tettelin H."/>
            <person name="Glass J.I."/>
            <person name="Rusch D."/>
            <person name="Podicherti R."/>
            <person name="Tsui H.-C.T."/>
            <person name="Winkler M.E."/>
        </authorList>
    </citation>
    <scope>NUCLEOTIDE SEQUENCE</scope>
</reference>
<accession>A0A381NSI5</accession>
<feature type="non-terminal residue" evidence="1">
    <location>
        <position position="222"/>
    </location>
</feature>
<dbReference type="Pfam" id="PF13177">
    <property type="entry name" value="DNA_pol3_delta2"/>
    <property type="match status" value="1"/>
</dbReference>
<gene>
    <name evidence="1" type="ORF">METZ01_LOCUS10133</name>
</gene>
<sequence>MVFSEENNRLHHAYLLSGDKGIGKATFAYNFARYLFNNKKNNFSRINRDNKHSRLIESRSHPDLFVIEIDKESKKNKIDVNQVRECIDFFNYTTALCNYKICIIDSLDDMNLNSANAILKVLEEPPDNSLFLIISQSPKSLIPTIRSRCLELRFERLKNDLLFDYLKQTMPDIEVDSIKEAVKISQGSLGRALMFFNEEIKGINETTKNLFSNSGNIDIYEF</sequence>
<dbReference type="InterPro" id="IPR050238">
    <property type="entry name" value="DNA_Rep/Repair_Clamp_Loader"/>
</dbReference>
<dbReference type="PANTHER" id="PTHR11669:SF8">
    <property type="entry name" value="DNA POLYMERASE III SUBUNIT DELTA"/>
    <property type="match status" value="1"/>
</dbReference>
<evidence type="ECO:0008006" key="2">
    <source>
        <dbReference type="Google" id="ProtNLM"/>
    </source>
</evidence>